<organism evidence="1 2">
    <name type="scientific">Solanum bulbocastanum</name>
    <name type="common">Wild potato</name>
    <dbReference type="NCBI Taxonomy" id="147425"/>
    <lineage>
        <taxon>Eukaryota</taxon>
        <taxon>Viridiplantae</taxon>
        <taxon>Streptophyta</taxon>
        <taxon>Embryophyta</taxon>
        <taxon>Tracheophyta</taxon>
        <taxon>Spermatophyta</taxon>
        <taxon>Magnoliopsida</taxon>
        <taxon>eudicotyledons</taxon>
        <taxon>Gunneridae</taxon>
        <taxon>Pentapetalae</taxon>
        <taxon>asterids</taxon>
        <taxon>lamiids</taxon>
        <taxon>Solanales</taxon>
        <taxon>Solanaceae</taxon>
        <taxon>Solanoideae</taxon>
        <taxon>Solaneae</taxon>
        <taxon>Solanum</taxon>
    </lineage>
</organism>
<dbReference type="Proteomes" id="UP001371456">
    <property type="component" value="Unassembled WGS sequence"/>
</dbReference>
<protein>
    <submittedName>
        <fullName evidence="1">Uncharacterized protein</fullName>
    </submittedName>
</protein>
<dbReference type="InterPro" id="IPR023213">
    <property type="entry name" value="CAT-like_dom_sf"/>
</dbReference>
<comment type="caution">
    <text evidence="1">The sequence shown here is derived from an EMBL/GenBank/DDBJ whole genome shotgun (WGS) entry which is preliminary data.</text>
</comment>
<evidence type="ECO:0000313" key="1">
    <source>
        <dbReference type="EMBL" id="KAK6774121.1"/>
    </source>
</evidence>
<gene>
    <name evidence="1" type="ORF">RDI58_029360</name>
</gene>
<dbReference type="Gene3D" id="3.30.559.10">
    <property type="entry name" value="Chloramphenicol acetyltransferase-like domain"/>
    <property type="match status" value="1"/>
</dbReference>
<reference evidence="1 2" key="1">
    <citation type="submission" date="2024-02" db="EMBL/GenBank/DDBJ databases">
        <title>de novo genome assembly of Solanum bulbocastanum strain 11H21.</title>
        <authorList>
            <person name="Hosaka A.J."/>
        </authorList>
    </citation>
    <scope>NUCLEOTIDE SEQUENCE [LARGE SCALE GENOMIC DNA]</scope>
    <source>
        <tissue evidence="1">Young leaves</tissue>
    </source>
</reference>
<dbReference type="AlphaFoldDB" id="A0AAN8SWE9"/>
<dbReference type="Pfam" id="PF02458">
    <property type="entry name" value="Transferase"/>
    <property type="match status" value="1"/>
</dbReference>
<accession>A0AAN8SWE9</accession>
<keyword evidence="2" id="KW-1185">Reference proteome</keyword>
<evidence type="ECO:0000313" key="2">
    <source>
        <dbReference type="Proteomes" id="UP001371456"/>
    </source>
</evidence>
<dbReference type="EMBL" id="JBANQN010000012">
    <property type="protein sequence ID" value="KAK6774121.1"/>
    <property type="molecule type" value="Genomic_DNA"/>
</dbReference>
<name>A0AAN8SWE9_SOLBU</name>
<proteinExistence type="predicted"/>
<sequence length="137" mass="15190">MGGCSLGNFLRGWSMVARDSEAKLSSQHQYLNHPILHHFKWLLILINSAESETQTSPTTVEAITTFLYKCVNNTPNFMPSLLIQAVDQCGASNDALVPADLTGNAILPFVVSATNKEEMNLQRLVSELRKGKREDSR</sequence>